<organism evidence="1 2">
    <name type="scientific">Sparassis crispa</name>
    <dbReference type="NCBI Taxonomy" id="139825"/>
    <lineage>
        <taxon>Eukaryota</taxon>
        <taxon>Fungi</taxon>
        <taxon>Dikarya</taxon>
        <taxon>Basidiomycota</taxon>
        <taxon>Agaricomycotina</taxon>
        <taxon>Agaricomycetes</taxon>
        <taxon>Polyporales</taxon>
        <taxon>Sparassidaceae</taxon>
        <taxon>Sparassis</taxon>
    </lineage>
</organism>
<name>A0A401GWJ1_9APHY</name>
<dbReference type="EMBL" id="BFAD01000009">
    <property type="protein sequence ID" value="GBE86134.1"/>
    <property type="molecule type" value="Genomic_DNA"/>
</dbReference>
<dbReference type="GeneID" id="38783051"/>
<reference evidence="1 2" key="1">
    <citation type="journal article" date="2018" name="Sci. Rep.">
        <title>Genome sequence of the cauliflower mushroom Sparassis crispa (Hanabiratake) and its association with beneficial usage.</title>
        <authorList>
            <person name="Kiyama R."/>
            <person name="Furutani Y."/>
            <person name="Kawaguchi K."/>
            <person name="Nakanishi T."/>
        </authorList>
    </citation>
    <scope>NUCLEOTIDE SEQUENCE [LARGE SCALE GENOMIC DNA]</scope>
</reference>
<dbReference type="RefSeq" id="XP_027617047.1">
    <property type="nucleotide sequence ID" value="XM_027761246.1"/>
</dbReference>
<dbReference type="AlphaFoldDB" id="A0A401GWJ1"/>
<proteinExistence type="predicted"/>
<protein>
    <submittedName>
        <fullName evidence="1">Uncharacterized protein</fullName>
    </submittedName>
</protein>
<dbReference type="Proteomes" id="UP000287166">
    <property type="component" value="Unassembled WGS sequence"/>
</dbReference>
<accession>A0A401GWJ1</accession>
<comment type="caution">
    <text evidence="1">The sequence shown here is derived from an EMBL/GenBank/DDBJ whole genome shotgun (WGS) entry which is preliminary data.</text>
</comment>
<evidence type="ECO:0000313" key="1">
    <source>
        <dbReference type="EMBL" id="GBE86134.1"/>
    </source>
</evidence>
<gene>
    <name evidence="1" type="ORF">SCP_0900110</name>
</gene>
<evidence type="ECO:0000313" key="2">
    <source>
        <dbReference type="Proteomes" id="UP000287166"/>
    </source>
</evidence>
<sequence>MVDRAPSAREKSIKTDERYRPRRRHLVSGNREHARETADAPLTVPVAKVWCDGRSGLCEERGRGHHFVLQYGAPKGRCEMLGLKRVGRDLGLGSLI</sequence>
<keyword evidence="2" id="KW-1185">Reference proteome</keyword>
<dbReference type="InParanoid" id="A0A401GWJ1"/>